<dbReference type="SUPFAM" id="SSF47823">
    <property type="entry name" value="lambda integrase-like, N-terminal domain"/>
    <property type="match status" value="1"/>
</dbReference>
<dbReference type="SUPFAM" id="SSF56349">
    <property type="entry name" value="DNA breaking-rejoining enzymes"/>
    <property type="match status" value="1"/>
</dbReference>
<dbReference type="GO" id="GO:0005737">
    <property type="term" value="C:cytoplasm"/>
    <property type="evidence" value="ECO:0007669"/>
    <property type="project" value="UniProtKB-SubCell"/>
</dbReference>
<dbReference type="GO" id="GO:0003677">
    <property type="term" value="F:DNA binding"/>
    <property type="evidence" value="ECO:0007669"/>
    <property type="project" value="UniProtKB-KW"/>
</dbReference>
<evidence type="ECO:0000256" key="8">
    <source>
        <dbReference type="ARBA" id="ARBA00023306"/>
    </source>
</evidence>
<evidence type="ECO:0000256" key="2">
    <source>
        <dbReference type="ARBA" id="ARBA00022490"/>
    </source>
</evidence>
<keyword evidence="7 9" id="KW-0233">DNA recombination</keyword>
<keyword evidence="5 9" id="KW-0229">DNA integration</keyword>
<evidence type="ECO:0000256" key="7">
    <source>
        <dbReference type="ARBA" id="ARBA00023172"/>
    </source>
</evidence>
<comment type="function">
    <text evidence="9">Site-specific tyrosine recombinase, which acts by catalyzing the cutting and rejoining of the recombining DNA molecules. The XerC-XerD complex is essential to convert dimers of the bacterial chromosome into monomers to permit their segregation at cell division. It also contributes to the segregational stability of plasmids.</text>
</comment>
<reference evidence="13" key="2">
    <citation type="journal article" date="2023" name="Nat. Commun.">
        <title>Cultivation of marine bacteria of the SAR202 clade.</title>
        <authorList>
            <person name="Lim Y."/>
            <person name="Seo J.H."/>
            <person name="Giovannoni S.J."/>
            <person name="Kang I."/>
            <person name="Cho J.C."/>
        </authorList>
    </citation>
    <scope>NUCLEOTIDE SEQUENCE</scope>
    <source>
        <strain evidence="13">JH1073</strain>
    </source>
</reference>
<evidence type="ECO:0000313" key="12">
    <source>
        <dbReference type="EMBL" id="MDG0867143.1"/>
    </source>
</evidence>
<dbReference type="GO" id="GO:0051301">
    <property type="term" value="P:cell division"/>
    <property type="evidence" value="ECO:0007669"/>
    <property type="project" value="UniProtKB-KW"/>
</dbReference>
<dbReference type="InterPro" id="IPR023009">
    <property type="entry name" value="Tyrosine_recombinase_XerC/XerD"/>
</dbReference>
<dbReference type="NCBIfam" id="NF001399">
    <property type="entry name" value="PRK00283.1"/>
    <property type="match status" value="1"/>
</dbReference>
<feature type="active site" evidence="9">
    <location>
        <position position="193"/>
    </location>
</feature>
<evidence type="ECO:0000313" key="13">
    <source>
        <dbReference type="EMBL" id="WFG38554.1"/>
    </source>
</evidence>
<dbReference type="Gene3D" id="1.10.443.10">
    <property type="entry name" value="Intergrase catalytic core"/>
    <property type="match status" value="1"/>
</dbReference>
<evidence type="ECO:0000256" key="5">
    <source>
        <dbReference type="ARBA" id="ARBA00022908"/>
    </source>
</evidence>
<accession>A0AAJ6CTW2</accession>
<sequence>MTTAKRLPSPAMEAVLLRSNVPNLPSLIGEYADHSASTRQLSEHTVRNYINDLVPFVEYLDEQQTTNLNNVDRLFLRGYLASLITAGYSRSSVARKLSALKSFFRFLRQNNDLELDQVDLVTGPKKEKKLPAIASSHEIDRLLDEPNTATDSGVRDRAILEMLYGAGLRVSEANALDISDIDMTTREARILGKGSKPRIALFGNTAGKWLEKYIQEVRPKFSSRKSDSAIWMNQSGGRLSSRSIQRIVKKYALAAGLDPDFHTHSLRHSFATHLLDGGADLRVVQDLLGHSSPATTQIYTHVSAEQARKVYLNAHPRARKSRRTVKSRDSDE</sequence>
<feature type="active site" evidence="9">
    <location>
        <position position="267"/>
    </location>
</feature>
<dbReference type="InterPro" id="IPR002104">
    <property type="entry name" value="Integrase_catalytic"/>
</dbReference>
<dbReference type="CDD" id="cd00798">
    <property type="entry name" value="INT_XerDC_C"/>
    <property type="match status" value="1"/>
</dbReference>
<proteinExistence type="inferred from homology"/>
<dbReference type="Gene3D" id="1.10.150.130">
    <property type="match status" value="1"/>
</dbReference>
<dbReference type="EMBL" id="CP046147">
    <property type="protein sequence ID" value="WFG38554.1"/>
    <property type="molecule type" value="Genomic_DNA"/>
</dbReference>
<dbReference type="InterPro" id="IPR011010">
    <property type="entry name" value="DNA_brk_join_enz"/>
</dbReference>
<gene>
    <name evidence="9" type="primary">xerC</name>
    <name evidence="12" type="ORF">GKO46_08650</name>
    <name evidence="13" type="ORF">GKO48_02655</name>
</gene>
<feature type="active site" evidence="9">
    <location>
        <position position="264"/>
    </location>
</feature>
<dbReference type="Proteomes" id="UP001321249">
    <property type="component" value="Unassembled WGS sequence"/>
</dbReference>
<dbReference type="GO" id="GO:0006313">
    <property type="term" value="P:DNA transposition"/>
    <property type="evidence" value="ECO:0007669"/>
    <property type="project" value="UniProtKB-UniRule"/>
</dbReference>
<comment type="subcellular location">
    <subcellularLocation>
        <location evidence="1 9">Cytoplasm</location>
    </subcellularLocation>
</comment>
<evidence type="ECO:0000313" key="14">
    <source>
        <dbReference type="Proteomes" id="UP001219901"/>
    </source>
</evidence>
<dbReference type="Proteomes" id="UP001219901">
    <property type="component" value="Chromosome"/>
</dbReference>
<reference evidence="14 15" key="1">
    <citation type="submission" date="2019-11" db="EMBL/GenBank/DDBJ databases">
        <authorList>
            <person name="Cho J.-C."/>
        </authorList>
    </citation>
    <scope>NUCLEOTIDE SEQUENCE [LARGE SCALE GENOMIC DNA]</scope>
    <source>
        <strain evidence="13 14">JH1073</strain>
        <strain evidence="12 15">JH702</strain>
    </source>
</reference>
<protein>
    <recommendedName>
        <fullName evidence="9">Tyrosine recombinase XerC</fullName>
    </recommendedName>
</protein>
<dbReference type="InterPro" id="IPR050090">
    <property type="entry name" value="Tyrosine_recombinase_XerCD"/>
</dbReference>
<dbReference type="PANTHER" id="PTHR30349">
    <property type="entry name" value="PHAGE INTEGRASE-RELATED"/>
    <property type="match status" value="1"/>
</dbReference>
<keyword evidence="3 9" id="KW-0132">Cell division</keyword>
<keyword evidence="4 9" id="KW-0159">Chromosome partition</keyword>
<reference evidence="14" key="3">
    <citation type="submission" date="2023-06" db="EMBL/GenBank/DDBJ databases">
        <title>Pangenomics reveal diversification of enzyme families and niche specialization in globally abundant SAR202 bacteria.</title>
        <authorList>
            <person name="Saw J.H.W."/>
        </authorList>
    </citation>
    <scope>NUCLEOTIDE SEQUENCE [LARGE SCALE GENOMIC DNA]</scope>
    <source>
        <strain evidence="14">JH1073</strain>
    </source>
</reference>
<feature type="active site" evidence="9">
    <location>
        <position position="169"/>
    </location>
</feature>
<feature type="active site" evidence="9">
    <location>
        <position position="290"/>
    </location>
</feature>
<name>A0AAJ6CTW2_9CHLR</name>
<keyword evidence="14" id="KW-1185">Reference proteome</keyword>
<keyword evidence="2 9" id="KW-0963">Cytoplasm</keyword>
<evidence type="ECO:0000259" key="11">
    <source>
        <dbReference type="Pfam" id="PF02899"/>
    </source>
</evidence>
<keyword evidence="6 9" id="KW-0238">DNA-binding</keyword>
<evidence type="ECO:0000259" key="10">
    <source>
        <dbReference type="Pfam" id="PF00589"/>
    </source>
</evidence>
<evidence type="ECO:0000313" key="15">
    <source>
        <dbReference type="Proteomes" id="UP001321249"/>
    </source>
</evidence>
<dbReference type="HAMAP" id="MF_01808">
    <property type="entry name" value="Recomb_XerC_XerD"/>
    <property type="match status" value="1"/>
</dbReference>
<dbReference type="InterPro" id="IPR010998">
    <property type="entry name" value="Integrase_recombinase_N"/>
</dbReference>
<dbReference type="GO" id="GO:0009037">
    <property type="term" value="F:tyrosine-based site-specific recombinase activity"/>
    <property type="evidence" value="ECO:0007669"/>
    <property type="project" value="UniProtKB-UniRule"/>
</dbReference>
<dbReference type="InterPro" id="IPR013762">
    <property type="entry name" value="Integrase-like_cat_sf"/>
</dbReference>
<dbReference type="RefSeq" id="WP_342825187.1">
    <property type="nucleotide sequence ID" value="NZ_CP046146.1"/>
</dbReference>
<feature type="domain" description="Tyr recombinase" evidence="10">
    <location>
        <begin position="136"/>
        <end position="305"/>
    </location>
</feature>
<comment type="subunit">
    <text evidence="9">Forms a cyclic heterotetrameric complex composed of two molecules of XerC and two molecules of XerD.</text>
</comment>
<evidence type="ECO:0000256" key="6">
    <source>
        <dbReference type="ARBA" id="ARBA00023125"/>
    </source>
</evidence>
<dbReference type="EMBL" id="WMBE01000002">
    <property type="protein sequence ID" value="MDG0867143.1"/>
    <property type="molecule type" value="Genomic_DNA"/>
</dbReference>
<evidence type="ECO:0000256" key="3">
    <source>
        <dbReference type="ARBA" id="ARBA00022618"/>
    </source>
</evidence>
<dbReference type="NCBIfam" id="NF040815">
    <property type="entry name" value="recomb_XerA_Arch"/>
    <property type="match status" value="1"/>
</dbReference>
<dbReference type="Pfam" id="PF02899">
    <property type="entry name" value="Phage_int_SAM_1"/>
    <property type="match status" value="1"/>
</dbReference>
<evidence type="ECO:0000256" key="4">
    <source>
        <dbReference type="ARBA" id="ARBA00022829"/>
    </source>
</evidence>
<dbReference type="AlphaFoldDB" id="A0AAJ6CTW2"/>
<evidence type="ECO:0000256" key="9">
    <source>
        <dbReference type="HAMAP-Rule" id="MF_01808"/>
    </source>
</evidence>
<dbReference type="PANTHER" id="PTHR30349:SF77">
    <property type="entry name" value="TYROSINE RECOMBINASE XERC"/>
    <property type="match status" value="1"/>
</dbReference>
<feature type="domain" description="Integrase SAM-like N-terminal" evidence="11">
    <location>
        <begin position="30"/>
        <end position="109"/>
    </location>
</feature>
<comment type="similarity">
    <text evidence="9">Belongs to the 'phage' integrase family. XerC subfamily.</text>
</comment>
<feature type="active site" description="O-(3'-phospho-DNA)-tyrosine intermediate" evidence="9">
    <location>
        <position position="299"/>
    </location>
</feature>
<dbReference type="InterPro" id="IPR004107">
    <property type="entry name" value="Integrase_SAM-like_N"/>
</dbReference>
<dbReference type="GO" id="GO:0007059">
    <property type="term" value="P:chromosome segregation"/>
    <property type="evidence" value="ECO:0007669"/>
    <property type="project" value="UniProtKB-UniRule"/>
</dbReference>
<dbReference type="Pfam" id="PF00589">
    <property type="entry name" value="Phage_integrase"/>
    <property type="match status" value="1"/>
</dbReference>
<keyword evidence="8 9" id="KW-0131">Cell cycle</keyword>
<evidence type="ECO:0000256" key="1">
    <source>
        <dbReference type="ARBA" id="ARBA00004496"/>
    </source>
</evidence>
<organism evidence="13 14">
    <name type="scientific">Candidatus Lucifugimonas marina</name>
    <dbReference type="NCBI Taxonomy" id="3038979"/>
    <lineage>
        <taxon>Bacteria</taxon>
        <taxon>Bacillati</taxon>
        <taxon>Chloroflexota</taxon>
        <taxon>Dehalococcoidia</taxon>
        <taxon>SAR202 cluster</taxon>
        <taxon>Candidatus Lucifugimonadales</taxon>
        <taxon>Candidatus Lucifugimonadaceae</taxon>
        <taxon>Candidatus Lucifugimonas</taxon>
    </lineage>
</organism>